<feature type="binding site" evidence="7">
    <location>
        <position position="86"/>
    </location>
    <ligand>
        <name>5-phospho-alpha-D-ribose 1-diphosphate</name>
        <dbReference type="ChEBI" id="CHEBI:58017"/>
        <note>ligand shared between dimeric partners</note>
    </ligand>
</feature>
<dbReference type="NCBIfam" id="TIGR00336">
    <property type="entry name" value="pyrE"/>
    <property type="match status" value="1"/>
</dbReference>
<dbReference type="InterPro" id="IPR000836">
    <property type="entry name" value="PRTase_dom"/>
</dbReference>
<dbReference type="PANTHER" id="PTHR19278">
    <property type="entry name" value="OROTATE PHOSPHORIBOSYLTRANSFERASE"/>
    <property type="match status" value="1"/>
</dbReference>
<proteinExistence type="inferred from homology"/>
<feature type="binding site" evidence="7">
    <location>
        <position position="143"/>
    </location>
    <ligand>
        <name>orotate</name>
        <dbReference type="ChEBI" id="CHEBI:30839"/>
    </ligand>
</feature>
<dbReference type="CDD" id="cd06223">
    <property type="entry name" value="PRTases_typeI"/>
    <property type="match status" value="1"/>
</dbReference>
<dbReference type="Gene3D" id="3.40.50.2020">
    <property type="match status" value="1"/>
</dbReference>
<dbReference type="InterPro" id="IPR023031">
    <property type="entry name" value="OPRT"/>
</dbReference>
<comment type="catalytic activity">
    <reaction evidence="7">
        <text>orotidine 5'-phosphate + diphosphate = orotate + 5-phospho-alpha-D-ribose 1-diphosphate</text>
        <dbReference type="Rhea" id="RHEA:10380"/>
        <dbReference type="ChEBI" id="CHEBI:30839"/>
        <dbReference type="ChEBI" id="CHEBI:33019"/>
        <dbReference type="ChEBI" id="CHEBI:57538"/>
        <dbReference type="ChEBI" id="CHEBI:58017"/>
        <dbReference type="EC" id="2.4.2.10"/>
    </reaction>
</comment>
<evidence type="ECO:0000256" key="6">
    <source>
        <dbReference type="ARBA" id="ARBA00022975"/>
    </source>
</evidence>
<evidence type="ECO:0000256" key="2">
    <source>
        <dbReference type="ARBA" id="ARBA00011971"/>
    </source>
</evidence>
<evidence type="ECO:0000259" key="8">
    <source>
        <dbReference type="Pfam" id="PF00156"/>
    </source>
</evidence>
<keyword evidence="3 7" id="KW-0328">Glycosyltransferase</keyword>
<sequence>MSFAEVLLERKLLLIGSFVLTSGKVSPYYLDLRPLPNYPEFYDIVNQAIKKVKDIPHDIIVGIATGGVPLSSFMACNLREPMGYIRIEKKGHGTNRTLELDVKGKRVLLVDDVATTGVSIEKATLEILNGGGKVSDALVIIDRQEGASQRLEKLGVKLHSLFKISEILDELLKSDKLKDNEKKSILDYLVKNVEKQSNISNG</sequence>
<protein>
    <recommendedName>
        <fullName evidence="2 7">Orotate phosphoribosyltransferase</fullName>
        <shortName evidence="7">OPRT</shortName>
        <shortName evidence="7">OPRTase</shortName>
        <ecNumber evidence="2 7">2.4.2.10</ecNumber>
    </recommendedName>
</protein>
<accession>B1P2F5</accession>
<keyword evidence="5 7" id="KW-0460">Magnesium</keyword>
<dbReference type="HAMAP" id="MF_01208">
    <property type="entry name" value="PyrE"/>
    <property type="match status" value="1"/>
</dbReference>
<dbReference type="Pfam" id="PF00156">
    <property type="entry name" value="Pribosyltran"/>
    <property type="match status" value="1"/>
</dbReference>
<organism evidence="9">
    <name type="scientific">Saccharolobus islandicus</name>
    <name type="common">Sulfolobus islandicus</name>
    <dbReference type="NCBI Taxonomy" id="43080"/>
    <lineage>
        <taxon>Archaea</taxon>
        <taxon>Thermoproteota</taxon>
        <taxon>Thermoprotei</taxon>
        <taxon>Sulfolobales</taxon>
        <taxon>Sulfolobaceae</taxon>
        <taxon>Saccharolobus</taxon>
    </lineage>
</organism>
<comment type="cofactor">
    <cofactor evidence="7">
        <name>Mg(2+)</name>
        <dbReference type="ChEBI" id="CHEBI:18420"/>
    </cofactor>
</comment>
<dbReference type="PANTHER" id="PTHR19278:SF9">
    <property type="entry name" value="URIDINE 5'-MONOPHOSPHATE SYNTHASE"/>
    <property type="match status" value="1"/>
</dbReference>
<reference evidence="9" key="1">
    <citation type="journal article" date="2008" name="Extremophiles">
        <title>Mutation and reversion frequencies of different Sulfolobus species and strains.</title>
        <authorList>
            <person name="Berkner S."/>
            <person name="Lipps G."/>
        </authorList>
    </citation>
    <scope>NUCLEOTIDE SEQUENCE</scope>
    <source>
        <strain evidence="9">HVE10/4</strain>
    </source>
</reference>
<comment type="function">
    <text evidence="7">Catalyzes the transfer of a ribosyl phosphate group from 5-phosphoribose 1-diphosphate to orotate, leading to the formation of orotidine monophosphate (OMP).</text>
</comment>
<comment type="caution">
    <text evidence="7">Lacks conserved residue(s) required for the propagation of feature annotation.</text>
</comment>
<comment type="subunit">
    <text evidence="7">Homodimer.</text>
</comment>
<evidence type="ECO:0000256" key="4">
    <source>
        <dbReference type="ARBA" id="ARBA00022679"/>
    </source>
</evidence>
<dbReference type="SMR" id="B1P2F5"/>
<feature type="binding site" evidence="7">
    <location>
        <position position="115"/>
    </location>
    <ligand>
        <name>orotate</name>
        <dbReference type="ChEBI" id="CHEBI:30839"/>
    </ligand>
</feature>
<dbReference type="UniPathway" id="UPA00070">
    <property type="reaction ID" value="UER00119"/>
</dbReference>
<feature type="binding site" evidence="7">
    <location>
        <position position="92"/>
    </location>
    <ligand>
        <name>5-phospho-alpha-D-ribose 1-diphosphate</name>
        <dbReference type="ChEBI" id="CHEBI:58017"/>
        <note>ligand shared between dimeric partners</note>
    </ligand>
</feature>
<feature type="binding site" evidence="7">
    <location>
        <position position="90"/>
    </location>
    <ligand>
        <name>5-phospho-alpha-D-ribose 1-diphosphate</name>
        <dbReference type="ChEBI" id="CHEBI:58017"/>
        <note>ligand shared between dimeric partners</note>
    </ligand>
</feature>
<dbReference type="GO" id="GO:0000287">
    <property type="term" value="F:magnesium ion binding"/>
    <property type="evidence" value="ECO:0007669"/>
    <property type="project" value="UniProtKB-UniRule"/>
</dbReference>
<evidence type="ECO:0000256" key="7">
    <source>
        <dbReference type="HAMAP-Rule" id="MF_01208"/>
    </source>
</evidence>
<dbReference type="GO" id="GO:0044205">
    <property type="term" value="P:'de novo' UMP biosynthetic process"/>
    <property type="evidence" value="ECO:0007669"/>
    <property type="project" value="UniProtKB-UniRule"/>
</dbReference>
<evidence type="ECO:0000256" key="5">
    <source>
        <dbReference type="ARBA" id="ARBA00022842"/>
    </source>
</evidence>
<evidence type="ECO:0000313" key="9">
    <source>
        <dbReference type="EMBL" id="ABY78028.1"/>
    </source>
</evidence>
<feature type="binding site" description="in other chain" evidence="7">
    <location>
        <begin position="111"/>
        <end position="119"/>
    </location>
    <ligand>
        <name>5-phospho-alpha-D-ribose 1-diphosphate</name>
        <dbReference type="ChEBI" id="CHEBI:58017"/>
        <note>ligand shared between dimeric partners</note>
    </ligand>
</feature>
<gene>
    <name evidence="7 9" type="primary">pyrE</name>
</gene>
<dbReference type="EC" id="2.4.2.10" evidence="2 7"/>
<dbReference type="AlphaFoldDB" id="B1P2F5"/>
<dbReference type="SUPFAM" id="SSF53271">
    <property type="entry name" value="PRTase-like"/>
    <property type="match status" value="1"/>
</dbReference>
<name>B1P2F5_SACIS</name>
<feature type="domain" description="Phosphoribosyltransferase" evidence="8">
    <location>
        <begin position="40"/>
        <end position="148"/>
    </location>
</feature>
<comment type="similarity">
    <text evidence="7">Belongs to the purine/pyrimidine phosphoribosyltransferase family. PyrE subfamily.</text>
</comment>
<evidence type="ECO:0000256" key="1">
    <source>
        <dbReference type="ARBA" id="ARBA00004889"/>
    </source>
</evidence>
<keyword evidence="4 7" id="KW-0808">Transferase</keyword>
<dbReference type="GO" id="GO:0019856">
    <property type="term" value="P:pyrimidine nucleobase biosynthetic process"/>
    <property type="evidence" value="ECO:0007669"/>
    <property type="project" value="TreeGrafter"/>
</dbReference>
<dbReference type="InterPro" id="IPR029057">
    <property type="entry name" value="PRTase-like"/>
</dbReference>
<dbReference type="GO" id="GO:0004588">
    <property type="term" value="F:orotate phosphoribosyltransferase activity"/>
    <property type="evidence" value="ECO:0007669"/>
    <property type="project" value="UniProtKB-UniRule"/>
</dbReference>
<dbReference type="EMBL" id="EU252580">
    <property type="protein sequence ID" value="ABY78028.1"/>
    <property type="molecule type" value="Genomic_DNA"/>
</dbReference>
<dbReference type="InterPro" id="IPR004467">
    <property type="entry name" value="Or_phspho_trans_dom"/>
</dbReference>
<dbReference type="FunFam" id="3.40.50.2020:FF:000058">
    <property type="entry name" value="Orotidine-5-phosphate decarboxylase/orotate phosphoribosyltransferase"/>
    <property type="match status" value="1"/>
</dbReference>
<comment type="pathway">
    <text evidence="1 7">Pyrimidine metabolism; UMP biosynthesis via de novo pathway; UMP from orotate: step 1/2.</text>
</comment>
<evidence type="ECO:0000256" key="3">
    <source>
        <dbReference type="ARBA" id="ARBA00022676"/>
    </source>
</evidence>
<keyword evidence="6 7" id="KW-0665">Pyrimidine biosynthesis</keyword>